<evidence type="ECO:0000313" key="5">
    <source>
        <dbReference type="Proteomes" id="UP000830116"/>
    </source>
</evidence>
<dbReference type="PANTHER" id="PTHR30006:SF15">
    <property type="entry name" value="IRON-UTILIZATION PERIPLASMIC PROTEIN"/>
    <property type="match status" value="1"/>
</dbReference>
<reference evidence="4" key="1">
    <citation type="submission" date="2022-03" db="EMBL/GenBank/DDBJ databases">
        <title>Genome Identification and Characterization of new species Bdellovibrio reynosense LBG001 sp. nov. from a Mexico soil sample.</title>
        <authorList>
            <person name="Camilli A."/>
            <person name="Ajao Y."/>
            <person name="Guo X."/>
        </authorList>
    </citation>
    <scope>NUCLEOTIDE SEQUENCE</scope>
    <source>
        <strain evidence="4">LBG001</strain>
    </source>
</reference>
<protein>
    <submittedName>
        <fullName evidence="4">Extracellular solute-binding protein</fullName>
    </submittedName>
</protein>
<dbReference type="Pfam" id="PF13416">
    <property type="entry name" value="SBP_bac_8"/>
    <property type="match status" value="1"/>
</dbReference>
<dbReference type="PIRSF" id="PIRSF002825">
    <property type="entry name" value="CfbpA"/>
    <property type="match status" value="1"/>
</dbReference>
<organism evidence="4 5">
    <name type="scientific">Bdellovibrio reynosensis</name>
    <dbReference type="NCBI Taxonomy" id="2835041"/>
    <lineage>
        <taxon>Bacteria</taxon>
        <taxon>Pseudomonadati</taxon>
        <taxon>Bdellovibrionota</taxon>
        <taxon>Bdellovibrionia</taxon>
        <taxon>Bdellovibrionales</taxon>
        <taxon>Pseudobdellovibrionaceae</taxon>
        <taxon>Bdellovibrio</taxon>
    </lineage>
</organism>
<gene>
    <name evidence="4" type="ORF">MNR06_14690</name>
</gene>
<dbReference type="InterPro" id="IPR026045">
    <property type="entry name" value="Ferric-bd"/>
</dbReference>
<dbReference type="Proteomes" id="UP000830116">
    <property type="component" value="Chromosome"/>
</dbReference>
<keyword evidence="2 3" id="KW-0732">Signal</keyword>
<sequence>MKKLVVALLVSVSAVANAETLTILTDRPAVRLQPLVEQFKKEKGVDVIVVEKAYADMETQLVAEGTAPTADLIYIKDLVLLDKAVKKDLFQPLTNASVKARVLPAMKDHNDNWVAVSYRARTLVYDASRVDVSDIKSYEDLADSKFAGRICLRTSGGTYNVALIANLVVNKGETAAKDIFAGILSNLATDVFKNDTLMMQAIATGVCDIGIANTYYLGQAVAANPNFPVKPLFVNQDSTGVHTNGTGVGVVKHSQKAALAQEFIALMLTDSAQLHLSSQHMEYPAAVGLTANTLIANWGTFKVDAANWSIVGEQVPAAERIIKELDYK</sequence>
<comment type="similarity">
    <text evidence="1">Belongs to the bacterial solute-binding protein 1 family.</text>
</comment>
<dbReference type="SUPFAM" id="SSF53850">
    <property type="entry name" value="Periplasmic binding protein-like II"/>
    <property type="match status" value="1"/>
</dbReference>
<evidence type="ECO:0000256" key="2">
    <source>
        <dbReference type="ARBA" id="ARBA00022729"/>
    </source>
</evidence>
<feature type="chain" id="PRO_5046760989" evidence="3">
    <location>
        <begin position="19"/>
        <end position="328"/>
    </location>
</feature>
<evidence type="ECO:0000313" key="4">
    <source>
        <dbReference type="EMBL" id="UOF00946.1"/>
    </source>
</evidence>
<proteinExistence type="inferred from homology"/>
<evidence type="ECO:0000256" key="1">
    <source>
        <dbReference type="ARBA" id="ARBA00008520"/>
    </source>
</evidence>
<dbReference type="Gene3D" id="3.40.190.10">
    <property type="entry name" value="Periplasmic binding protein-like II"/>
    <property type="match status" value="2"/>
</dbReference>
<dbReference type="RefSeq" id="WP_243537144.1">
    <property type="nucleotide sequence ID" value="NZ_CP093442.1"/>
</dbReference>
<dbReference type="EMBL" id="CP093442">
    <property type="protein sequence ID" value="UOF00946.1"/>
    <property type="molecule type" value="Genomic_DNA"/>
</dbReference>
<feature type="signal peptide" evidence="3">
    <location>
        <begin position="1"/>
        <end position="18"/>
    </location>
</feature>
<name>A0ABY4CB90_9BACT</name>
<evidence type="ECO:0000256" key="3">
    <source>
        <dbReference type="SAM" id="SignalP"/>
    </source>
</evidence>
<dbReference type="PANTHER" id="PTHR30006">
    <property type="entry name" value="THIAMINE-BINDING PERIPLASMIC PROTEIN-RELATED"/>
    <property type="match status" value="1"/>
</dbReference>
<accession>A0ABY4CB90</accession>
<dbReference type="InterPro" id="IPR006059">
    <property type="entry name" value="SBP"/>
</dbReference>
<keyword evidence="5" id="KW-1185">Reference proteome</keyword>